<evidence type="ECO:0000256" key="1">
    <source>
        <dbReference type="SAM" id="Coils"/>
    </source>
</evidence>
<dbReference type="EMBL" id="CAJVPS010004611">
    <property type="protein sequence ID" value="CAG8606001.1"/>
    <property type="molecule type" value="Genomic_DNA"/>
</dbReference>
<keyword evidence="4" id="KW-1185">Reference proteome</keyword>
<gene>
    <name evidence="3" type="ORF">ALEPTO_LOCUS8360</name>
</gene>
<feature type="region of interest" description="Disordered" evidence="2">
    <location>
        <begin position="1"/>
        <end position="32"/>
    </location>
</feature>
<feature type="coiled-coil region" evidence="1">
    <location>
        <begin position="79"/>
        <end position="113"/>
    </location>
</feature>
<feature type="non-terminal residue" evidence="3">
    <location>
        <position position="148"/>
    </location>
</feature>
<sequence length="148" mass="17291">MPPRYPSRNKAPPQPPKSSDESSVSPDQEDGDDIIQIFAALHNRMEKKAKQKQSRLASECDATIQYITDLSAELVKRHKFELNTKIGEYKRKHEELEQERLDIVKKLRLEEAKYLQNHDTILNELIKSETAQLKTYQAFERKYGSFIE</sequence>
<comment type="caution">
    <text evidence="3">The sequence shown here is derived from an EMBL/GenBank/DDBJ whole genome shotgun (WGS) entry which is preliminary data.</text>
</comment>
<organism evidence="3 4">
    <name type="scientific">Ambispora leptoticha</name>
    <dbReference type="NCBI Taxonomy" id="144679"/>
    <lineage>
        <taxon>Eukaryota</taxon>
        <taxon>Fungi</taxon>
        <taxon>Fungi incertae sedis</taxon>
        <taxon>Mucoromycota</taxon>
        <taxon>Glomeromycotina</taxon>
        <taxon>Glomeromycetes</taxon>
        <taxon>Archaeosporales</taxon>
        <taxon>Ambisporaceae</taxon>
        <taxon>Ambispora</taxon>
    </lineage>
</organism>
<evidence type="ECO:0000313" key="4">
    <source>
        <dbReference type="Proteomes" id="UP000789508"/>
    </source>
</evidence>
<reference evidence="3" key="1">
    <citation type="submission" date="2021-06" db="EMBL/GenBank/DDBJ databases">
        <authorList>
            <person name="Kallberg Y."/>
            <person name="Tangrot J."/>
            <person name="Rosling A."/>
        </authorList>
    </citation>
    <scope>NUCLEOTIDE SEQUENCE</scope>
    <source>
        <strain evidence="3">FL130A</strain>
    </source>
</reference>
<dbReference type="OrthoDB" id="2343581at2759"/>
<dbReference type="Proteomes" id="UP000789508">
    <property type="component" value="Unassembled WGS sequence"/>
</dbReference>
<protein>
    <submittedName>
        <fullName evidence="3">6218_t:CDS:1</fullName>
    </submittedName>
</protein>
<dbReference type="AlphaFoldDB" id="A0A9N9CLD7"/>
<accession>A0A9N9CLD7</accession>
<name>A0A9N9CLD7_9GLOM</name>
<evidence type="ECO:0000313" key="3">
    <source>
        <dbReference type="EMBL" id="CAG8606001.1"/>
    </source>
</evidence>
<proteinExistence type="predicted"/>
<evidence type="ECO:0000256" key="2">
    <source>
        <dbReference type="SAM" id="MobiDB-lite"/>
    </source>
</evidence>
<keyword evidence="1" id="KW-0175">Coiled coil</keyword>